<dbReference type="EMBL" id="BA000011">
    <property type="protein sequence ID" value="BAB60498.1"/>
    <property type="molecule type" value="Genomic_DNA"/>
</dbReference>
<dbReference type="InterPro" id="IPR039424">
    <property type="entry name" value="SBP_5"/>
</dbReference>
<sequence>MHKLEDKNMDNTQPNIPPVAPKASNTKWYAIIAVLVVIIVVVSVLGFYHPVTTGTSAKVTSAQSTASIGQPYTMTITTNGKFDNMTIYWGDQTTSTVYYTGSDTVTVSHIYKYPGNYYVYYVVNFGGSTYTSLDSLVSVVAAAPVLPQNESLATVSLISSSKNALINQTQIFPIGTSLSYLVGYYTLPSNPDFTIISQVAYIYKNGSLVDQITLPYYYNNTSGSFKLPPSEAYVNLTNLGSGFYEIGVVTYTGEILNSTTGAINVTAGIFHTYFYQDFVVASSASLYVAPTVVTTFVNAEDETGAYKTLDGAIAYDTVSDEILENVYQFLVTYNGSSSTSFVPQLASQLPSTTNGGINTNYKNYTVHTPWGISYTVHIKPYENYTFHIRSNATWQNGQPVTAWDVYYSYIRTLLFDAGSPETPGWIIAQVLLPGNYYTSNTFWNITQNMTVDNATNSITFHFQKPLTPNFVFELLSASGDYVMDANWIVAHATASQPALAWKSGLTPYSLPWNATGFNEYKAQGSASDYNQYLVNNVMADGPYEIDYIIPSSAVVLIKNPDFNPPGPWFPRAHIDKVVLEYIGETSTRYLQLKSGYAQTGGIPTSDWSLVEGLNASHIDYYLSKPSLSIFWYNFNANVNTTMLSTLDKSANMPSALFSVLQIRKAFAYAYNESEYLNKDEGNAIYNVTFAVPYAGMLDVGMLGYQSINELNATTNGQVPYFNLNLAKMYWEEGVRDWNKLVNSTGNSSLDITVATSGTNKGDYVYQGKPLNIPIIIFSGDPDDLAGATQWGDYLSTFITGFTFTVIPLAFPSIIGYQVQGQNPMPIYELGWAPDYPYPTDYLGPMALPENSTTYPGPNDMTPWWIGYNTSNPARNVTEAMYLQKMIGYYNNGTSTSNITLALYWFHKMNEELINMTFYVYLYQAVDFQIMSYKVPMSVMKTWEQNIIGTIGGGDLLYNYLYYT</sequence>
<dbReference type="Gene3D" id="3.40.190.10">
    <property type="entry name" value="Periplasmic binding protein-like II"/>
    <property type="match status" value="1"/>
</dbReference>
<dbReference type="Gene3D" id="3.10.105.10">
    <property type="entry name" value="Dipeptide-binding Protein, Domain 3"/>
    <property type="match status" value="1"/>
</dbReference>
<evidence type="ECO:0000259" key="2">
    <source>
        <dbReference type="Pfam" id="PF00496"/>
    </source>
</evidence>
<dbReference type="HOGENOM" id="CLU_319962_0_0_2"/>
<evidence type="ECO:0000313" key="4">
    <source>
        <dbReference type="Proteomes" id="UP000001017"/>
    </source>
</evidence>
<dbReference type="Pfam" id="PF00496">
    <property type="entry name" value="SBP_bac_5"/>
    <property type="match status" value="1"/>
</dbReference>
<dbReference type="InterPro" id="IPR000914">
    <property type="entry name" value="SBP_5_dom"/>
</dbReference>
<gene>
    <name evidence="3" type="ORF">TVG1401500</name>
</gene>
<evidence type="ECO:0000313" key="3">
    <source>
        <dbReference type="EMBL" id="BAB60498.1"/>
    </source>
</evidence>
<accession>Q978Q9</accession>
<feature type="domain" description="Solute-binding protein family 5" evidence="2">
    <location>
        <begin position="383"/>
        <end position="850"/>
    </location>
</feature>
<dbReference type="PANTHER" id="PTHR30290">
    <property type="entry name" value="PERIPLASMIC BINDING COMPONENT OF ABC TRANSPORTER"/>
    <property type="match status" value="1"/>
</dbReference>
<keyword evidence="1" id="KW-0812">Transmembrane</keyword>
<dbReference type="STRING" id="273116.gene:9382164"/>
<dbReference type="eggNOG" id="arCOG01533">
    <property type="taxonomic scope" value="Archaea"/>
</dbReference>
<dbReference type="GO" id="GO:1904680">
    <property type="term" value="F:peptide transmembrane transporter activity"/>
    <property type="evidence" value="ECO:0007669"/>
    <property type="project" value="TreeGrafter"/>
</dbReference>
<dbReference type="SUPFAM" id="SSF53850">
    <property type="entry name" value="Periplasmic binding protein-like II"/>
    <property type="match status" value="1"/>
</dbReference>
<reference evidence="3 4" key="1">
    <citation type="journal article" date="1999" name="Proc. Jpn. Acad.">
        <title>Determination of the complete genomic DNA sequence of Thermoplasma volvanium GSS1.</title>
        <authorList>
            <person name="Kawashima T."/>
            <person name="Yamamoto Y."/>
            <person name="Aramaki H."/>
            <person name="Nunoshiba T."/>
            <person name="Kawamoto T."/>
            <person name="Watanabe K."/>
            <person name="Yamazaki M."/>
            <person name="Kanehori K."/>
            <person name="Amano N."/>
            <person name="Ohya Y."/>
            <person name="Makino K."/>
            <person name="Suzuki M."/>
        </authorList>
    </citation>
    <scope>NUCLEOTIDE SEQUENCE [LARGE SCALE GENOMIC DNA]</scope>
    <source>
        <strain evidence="4">ATCC 51530 / DSM 4299 / JCM 9571 / NBRC 15438 / GSS1</strain>
    </source>
</reference>
<dbReference type="PaxDb" id="273116-14325595"/>
<dbReference type="GO" id="GO:0015833">
    <property type="term" value="P:peptide transport"/>
    <property type="evidence" value="ECO:0007669"/>
    <property type="project" value="TreeGrafter"/>
</dbReference>
<proteinExistence type="predicted"/>
<dbReference type="Gene3D" id="3.90.76.10">
    <property type="entry name" value="Dipeptide-binding Protein, Domain 1"/>
    <property type="match status" value="1"/>
</dbReference>
<keyword evidence="1" id="KW-0472">Membrane</keyword>
<name>Q978Q9_THEVO</name>
<dbReference type="PANTHER" id="PTHR30290:SF34">
    <property type="entry name" value="ABC TRANSPORTER, PERIPLASMIC OLIGO-PEPTIDE BINDING PROTEIN, PUTATIVE-RELATED"/>
    <property type="match status" value="1"/>
</dbReference>
<organism evidence="3 4">
    <name type="scientific">Thermoplasma volcanium (strain ATCC 51530 / DSM 4299 / JCM 9571 / NBRC 15438 / GSS1)</name>
    <dbReference type="NCBI Taxonomy" id="273116"/>
    <lineage>
        <taxon>Archaea</taxon>
        <taxon>Methanobacteriati</taxon>
        <taxon>Thermoplasmatota</taxon>
        <taxon>Thermoplasmata</taxon>
        <taxon>Thermoplasmatales</taxon>
        <taxon>Thermoplasmataceae</taxon>
        <taxon>Thermoplasma</taxon>
    </lineage>
</organism>
<feature type="transmembrane region" description="Helical" evidence="1">
    <location>
        <begin position="28"/>
        <end position="48"/>
    </location>
</feature>
<dbReference type="KEGG" id="tvo:TVG1401500"/>
<dbReference type="AlphaFoldDB" id="Q978Q9"/>
<dbReference type="PhylomeDB" id="Q978Q9"/>
<evidence type="ECO:0000256" key="1">
    <source>
        <dbReference type="SAM" id="Phobius"/>
    </source>
</evidence>
<protein>
    <recommendedName>
        <fullName evidence="2">Solute-binding protein family 5 domain-containing protein</fullName>
    </recommendedName>
</protein>
<keyword evidence="1" id="KW-1133">Transmembrane helix</keyword>
<dbReference type="Proteomes" id="UP000001017">
    <property type="component" value="Chromosome"/>
</dbReference>
<keyword evidence="4" id="KW-1185">Reference proteome</keyword>
<reference evidence="3 4" key="2">
    <citation type="journal article" date="2000" name="Proc. Natl. Acad. Sci. U.S.A.">
        <title>Archaeal adaptation to higher temperatures revealed by genomic sequence of Thermoplasma volcanium.</title>
        <authorList>
            <person name="Kawashima T."/>
            <person name="Amano N."/>
            <person name="Koike H."/>
            <person name="Makino S."/>
            <person name="Higuchi S."/>
            <person name="Kawashima-Ohya Y."/>
            <person name="Watanabe K."/>
            <person name="Yamazaki M."/>
            <person name="Kanehori K."/>
            <person name="Kawamoto T."/>
            <person name="Nunoshiba T."/>
            <person name="Yamamoto Y."/>
            <person name="Aramaki H."/>
            <person name="Makino K."/>
            <person name="Suzuki M."/>
        </authorList>
    </citation>
    <scope>NUCLEOTIDE SEQUENCE [LARGE SCALE GENOMIC DNA]</scope>
    <source>
        <strain evidence="4">ATCC 51530 / DSM 4299 / JCM 9571 / NBRC 15438 / GSS1</strain>
    </source>
</reference>